<gene>
    <name evidence="2" type="ORF">ICL16_31450</name>
</gene>
<name>A0A8J6XS12_9CYAN</name>
<evidence type="ECO:0000313" key="3">
    <source>
        <dbReference type="Proteomes" id="UP000629098"/>
    </source>
</evidence>
<dbReference type="GO" id="GO:0004222">
    <property type="term" value="F:metalloendopeptidase activity"/>
    <property type="evidence" value="ECO:0007669"/>
    <property type="project" value="TreeGrafter"/>
</dbReference>
<reference evidence="2" key="1">
    <citation type="submission" date="2020-09" db="EMBL/GenBank/DDBJ databases">
        <title>Iningainema tapete sp. nov. (Scytonemataceae, Cyanobacteria) from greenhouses in central Florida (USA) produces two types of nodularin with biosynthetic potential for microcystin-LR and anabaenopeptins.</title>
        <authorList>
            <person name="Berthold D.E."/>
            <person name="Lefler F.W."/>
            <person name="Huang I.-S."/>
            <person name="Abdulla H."/>
            <person name="Zimba P.V."/>
            <person name="Laughinghouse H.D. IV."/>
        </authorList>
    </citation>
    <scope>NUCLEOTIDE SEQUENCE</scope>
    <source>
        <strain evidence="2">BLCCT55</strain>
    </source>
</reference>
<dbReference type="InterPro" id="IPR016047">
    <property type="entry name" value="M23ase_b-sheet_dom"/>
</dbReference>
<dbReference type="InterPro" id="IPR050570">
    <property type="entry name" value="Cell_wall_metabolism_enzyme"/>
</dbReference>
<sequence length="230" mass="25338">MSKRPQRKARSFVTLLLLGLTIVVLITQLPKAETVKAVEFNRKLIATSGGWQAASFPVENFQAYTSPFGYRRSASGGNNMEFHGGLDIAAPQGSYIRNWWAGTVVKLGDRDACGTHIVIQSGNWEHTYCHMEGSVENSSGRRYMSDRAGGIVIWEGQQIPAGARIGRVGMTGRTTGPHLHWGLKYGKNYVDPAKVLREMFSQQQIAGGSTNPQQSAVTIEESKYIRDNGY</sequence>
<dbReference type="Pfam" id="PF01551">
    <property type="entry name" value="Peptidase_M23"/>
    <property type="match status" value="1"/>
</dbReference>
<dbReference type="CDD" id="cd12797">
    <property type="entry name" value="M23_peptidase"/>
    <property type="match status" value="1"/>
</dbReference>
<dbReference type="SUPFAM" id="SSF51261">
    <property type="entry name" value="Duplicated hybrid motif"/>
    <property type="match status" value="1"/>
</dbReference>
<accession>A0A8J6XS12</accession>
<dbReference type="AlphaFoldDB" id="A0A8J6XS12"/>
<organism evidence="2 3">
    <name type="scientific">Iningainema tapete BLCC-T55</name>
    <dbReference type="NCBI Taxonomy" id="2748662"/>
    <lineage>
        <taxon>Bacteria</taxon>
        <taxon>Bacillati</taxon>
        <taxon>Cyanobacteriota</taxon>
        <taxon>Cyanophyceae</taxon>
        <taxon>Nostocales</taxon>
        <taxon>Scytonemataceae</taxon>
        <taxon>Iningainema tapete</taxon>
    </lineage>
</organism>
<comment type="caution">
    <text evidence="2">The sequence shown here is derived from an EMBL/GenBank/DDBJ whole genome shotgun (WGS) entry which is preliminary data.</text>
</comment>
<evidence type="ECO:0000259" key="1">
    <source>
        <dbReference type="Pfam" id="PF01551"/>
    </source>
</evidence>
<keyword evidence="3" id="KW-1185">Reference proteome</keyword>
<dbReference type="PANTHER" id="PTHR21666">
    <property type="entry name" value="PEPTIDASE-RELATED"/>
    <property type="match status" value="1"/>
</dbReference>
<dbReference type="EMBL" id="JACXAE010000095">
    <property type="protein sequence ID" value="MBD2776451.1"/>
    <property type="molecule type" value="Genomic_DNA"/>
</dbReference>
<dbReference type="RefSeq" id="WP_190835525.1">
    <property type="nucleotide sequence ID" value="NZ_CAWPPI010000095.1"/>
</dbReference>
<dbReference type="Gene3D" id="2.70.70.10">
    <property type="entry name" value="Glucose Permease (Domain IIA)"/>
    <property type="match status" value="1"/>
</dbReference>
<protein>
    <submittedName>
        <fullName evidence="2">M23 family metallopeptidase</fullName>
    </submittedName>
</protein>
<evidence type="ECO:0000313" key="2">
    <source>
        <dbReference type="EMBL" id="MBD2776451.1"/>
    </source>
</evidence>
<dbReference type="Proteomes" id="UP000629098">
    <property type="component" value="Unassembled WGS sequence"/>
</dbReference>
<dbReference type="InterPro" id="IPR011055">
    <property type="entry name" value="Dup_hybrid_motif"/>
</dbReference>
<proteinExistence type="predicted"/>
<feature type="domain" description="M23ase beta-sheet core" evidence="1">
    <location>
        <begin position="82"/>
        <end position="192"/>
    </location>
</feature>
<dbReference type="PANTHER" id="PTHR21666:SF293">
    <property type="entry name" value="SLL1488 PROTEIN"/>
    <property type="match status" value="1"/>
</dbReference>